<dbReference type="HOGENOM" id="CLU_2200879_0_0_1"/>
<evidence type="ECO:0000313" key="1">
    <source>
        <dbReference type="EMBL" id="AES98742.1"/>
    </source>
</evidence>
<organism evidence="1 4">
    <name type="scientific">Medicago truncatula</name>
    <name type="common">Barrel medic</name>
    <name type="synonym">Medicago tribuloides</name>
    <dbReference type="NCBI Taxonomy" id="3880"/>
    <lineage>
        <taxon>Eukaryota</taxon>
        <taxon>Viridiplantae</taxon>
        <taxon>Streptophyta</taxon>
        <taxon>Embryophyta</taxon>
        <taxon>Tracheophyta</taxon>
        <taxon>Spermatophyta</taxon>
        <taxon>Magnoliopsida</taxon>
        <taxon>eudicotyledons</taxon>
        <taxon>Gunneridae</taxon>
        <taxon>Pentapetalae</taxon>
        <taxon>rosids</taxon>
        <taxon>fabids</taxon>
        <taxon>Fabales</taxon>
        <taxon>Fabaceae</taxon>
        <taxon>Papilionoideae</taxon>
        <taxon>50 kb inversion clade</taxon>
        <taxon>NPAAA clade</taxon>
        <taxon>Hologalegina</taxon>
        <taxon>IRL clade</taxon>
        <taxon>Trifolieae</taxon>
        <taxon>Medicago</taxon>
    </lineage>
</organism>
<keyword evidence="4" id="KW-1185">Reference proteome</keyword>
<reference evidence="3" key="3">
    <citation type="submission" date="2015-04" db="UniProtKB">
        <authorList>
            <consortium name="EnsemblPlants"/>
        </authorList>
    </citation>
    <scope>IDENTIFICATION</scope>
    <source>
        <strain evidence="3">cv. Jemalong A17</strain>
    </source>
</reference>
<sequence>MPLSVSDVTCPPSGGVTFSTASAWFIPEPHQTGEVYFDTTCNIPDCFQDCRLTPQTNRSLFSVFCPRSHAFRKAFKKVIHPKIVPSQARLTVEFLLFRLKQFISCIYR</sequence>
<reference evidence="1 4" key="1">
    <citation type="journal article" date="2011" name="Nature">
        <title>The Medicago genome provides insight into the evolution of rhizobial symbioses.</title>
        <authorList>
            <person name="Young N.D."/>
            <person name="Debelle F."/>
            <person name="Oldroyd G.E."/>
            <person name="Geurts R."/>
            <person name="Cannon S.B."/>
            <person name="Udvardi M.K."/>
            <person name="Benedito V.A."/>
            <person name="Mayer K.F."/>
            <person name="Gouzy J."/>
            <person name="Schoof H."/>
            <person name="Van de Peer Y."/>
            <person name="Proost S."/>
            <person name="Cook D.R."/>
            <person name="Meyers B.C."/>
            <person name="Spannagl M."/>
            <person name="Cheung F."/>
            <person name="De Mita S."/>
            <person name="Krishnakumar V."/>
            <person name="Gundlach H."/>
            <person name="Zhou S."/>
            <person name="Mudge J."/>
            <person name="Bharti A.K."/>
            <person name="Murray J.D."/>
            <person name="Naoumkina M.A."/>
            <person name="Rosen B."/>
            <person name="Silverstein K.A."/>
            <person name="Tang H."/>
            <person name="Rombauts S."/>
            <person name="Zhao P.X."/>
            <person name="Zhou P."/>
            <person name="Barbe V."/>
            <person name="Bardou P."/>
            <person name="Bechner M."/>
            <person name="Bellec A."/>
            <person name="Berger A."/>
            <person name="Berges H."/>
            <person name="Bidwell S."/>
            <person name="Bisseling T."/>
            <person name="Choisne N."/>
            <person name="Couloux A."/>
            <person name="Denny R."/>
            <person name="Deshpande S."/>
            <person name="Dai X."/>
            <person name="Doyle J.J."/>
            <person name="Dudez A.M."/>
            <person name="Farmer A.D."/>
            <person name="Fouteau S."/>
            <person name="Franken C."/>
            <person name="Gibelin C."/>
            <person name="Gish J."/>
            <person name="Goldstein S."/>
            <person name="Gonzalez A.J."/>
            <person name="Green P.J."/>
            <person name="Hallab A."/>
            <person name="Hartog M."/>
            <person name="Hua A."/>
            <person name="Humphray S.J."/>
            <person name="Jeong D.H."/>
            <person name="Jing Y."/>
            <person name="Jocker A."/>
            <person name="Kenton S.M."/>
            <person name="Kim D.J."/>
            <person name="Klee K."/>
            <person name="Lai H."/>
            <person name="Lang C."/>
            <person name="Lin S."/>
            <person name="Macmil S.L."/>
            <person name="Magdelenat G."/>
            <person name="Matthews L."/>
            <person name="McCorrison J."/>
            <person name="Monaghan E.L."/>
            <person name="Mun J.H."/>
            <person name="Najar F.Z."/>
            <person name="Nicholson C."/>
            <person name="Noirot C."/>
            <person name="O'Bleness M."/>
            <person name="Paule C.R."/>
            <person name="Poulain J."/>
            <person name="Prion F."/>
            <person name="Qin B."/>
            <person name="Qu C."/>
            <person name="Retzel E.F."/>
            <person name="Riddle C."/>
            <person name="Sallet E."/>
            <person name="Samain S."/>
            <person name="Samson N."/>
            <person name="Sanders I."/>
            <person name="Saurat O."/>
            <person name="Scarpelli C."/>
            <person name="Schiex T."/>
            <person name="Segurens B."/>
            <person name="Severin A.J."/>
            <person name="Sherrier D.J."/>
            <person name="Shi R."/>
            <person name="Sims S."/>
            <person name="Singer S.R."/>
            <person name="Sinharoy S."/>
            <person name="Sterck L."/>
            <person name="Viollet A."/>
            <person name="Wang B.B."/>
            <person name="Wang K."/>
            <person name="Wang M."/>
            <person name="Wang X."/>
            <person name="Warfsmann J."/>
            <person name="Weissenbach J."/>
            <person name="White D.D."/>
            <person name="White J.D."/>
            <person name="Wiley G.B."/>
            <person name="Wincker P."/>
            <person name="Xing Y."/>
            <person name="Yang L."/>
            <person name="Yao Z."/>
            <person name="Ying F."/>
            <person name="Zhai J."/>
            <person name="Zhou L."/>
            <person name="Zuber A."/>
            <person name="Denarie J."/>
            <person name="Dixon R.A."/>
            <person name="May G.D."/>
            <person name="Schwartz D.C."/>
            <person name="Rogers J."/>
            <person name="Quetier F."/>
            <person name="Town C.D."/>
            <person name="Roe B.A."/>
        </authorList>
    </citation>
    <scope>NUCLEOTIDE SEQUENCE [LARGE SCALE GENOMIC DNA]</scope>
    <source>
        <strain evidence="1">A17</strain>
        <strain evidence="3 4">cv. Jemalong A17</strain>
    </source>
</reference>
<dbReference type="PaxDb" id="3880-AES98742"/>
<dbReference type="Proteomes" id="UP000265566">
    <property type="component" value="Chromosome 5"/>
</dbReference>
<proteinExistence type="predicted"/>
<accession>G7K763</accession>
<dbReference type="EMBL" id="PSQE01000005">
    <property type="protein sequence ID" value="RHN56577.1"/>
    <property type="molecule type" value="Genomic_DNA"/>
</dbReference>
<evidence type="ECO:0000313" key="5">
    <source>
        <dbReference type="Proteomes" id="UP000265566"/>
    </source>
</evidence>
<dbReference type="AlphaFoldDB" id="G7K763"/>
<name>G7K763_MEDTR</name>
<gene>
    <name evidence="1" type="ordered locus">MTR_5g072270</name>
    <name evidence="2" type="ORF">MtrunA17_Chr5g0430971</name>
</gene>
<dbReference type="EMBL" id="CM001221">
    <property type="protein sequence ID" value="AES98742.1"/>
    <property type="molecule type" value="Genomic_DNA"/>
</dbReference>
<evidence type="ECO:0000313" key="4">
    <source>
        <dbReference type="Proteomes" id="UP000002051"/>
    </source>
</evidence>
<reference evidence="2" key="5">
    <citation type="journal article" date="2018" name="Nat. Plants">
        <title>Whole-genome landscape of Medicago truncatula symbiotic genes.</title>
        <authorList>
            <person name="Pecrix Y."/>
            <person name="Gamas P."/>
            <person name="Carrere S."/>
        </authorList>
    </citation>
    <scope>NUCLEOTIDE SEQUENCE</scope>
    <source>
        <tissue evidence="2">Leaves</tissue>
    </source>
</reference>
<dbReference type="EnsemblPlants" id="AES98742">
    <property type="protein sequence ID" value="AES98742"/>
    <property type="gene ID" value="MTR_5g072270"/>
</dbReference>
<protein>
    <submittedName>
        <fullName evidence="1 3">Uncharacterized protein</fullName>
    </submittedName>
</protein>
<dbReference type="Gramene" id="rna32003">
    <property type="protein sequence ID" value="RHN56577.1"/>
    <property type="gene ID" value="gene32003"/>
</dbReference>
<reference evidence="5" key="4">
    <citation type="journal article" date="2018" name="Nat. Plants">
        <title>Whole-genome landscape of Medicago truncatula symbiotic genes.</title>
        <authorList>
            <person name="Pecrix Y."/>
            <person name="Staton S.E."/>
            <person name="Sallet E."/>
            <person name="Lelandais-Briere C."/>
            <person name="Moreau S."/>
            <person name="Carrere S."/>
            <person name="Blein T."/>
            <person name="Jardinaud M.F."/>
            <person name="Latrasse D."/>
            <person name="Zouine M."/>
            <person name="Zahm M."/>
            <person name="Kreplak J."/>
            <person name="Mayjonade B."/>
            <person name="Satge C."/>
            <person name="Perez M."/>
            <person name="Cauet S."/>
            <person name="Marande W."/>
            <person name="Chantry-Darmon C."/>
            <person name="Lopez-Roques C."/>
            <person name="Bouchez O."/>
            <person name="Berard A."/>
            <person name="Debelle F."/>
            <person name="Munos S."/>
            <person name="Bendahmane A."/>
            <person name="Berges H."/>
            <person name="Niebel A."/>
            <person name="Buitink J."/>
            <person name="Frugier F."/>
            <person name="Benhamed M."/>
            <person name="Crespi M."/>
            <person name="Gouzy J."/>
            <person name="Gamas P."/>
        </authorList>
    </citation>
    <scope>NUCLEOTIDE SEQUENCE [LARGE SCALE GENOMIC DNA]</scope>
    <source>
        <strain evidence="5">cv. Jemalong A17</strain>
    </source>
</reference>
<evidence type="ECO:0000313" key="2">
    <source>
        <dbReference type="EMBL" id="RHN56577.1"/>
    </source>
</evidence>
<evidence type="ECO:0000313" key="3">
    <source>
        <dbReference type="EnsemblPlants" id="AES98742"/>
    </source>
</evidence>
<dbReference type="Proteomes" id="UP000002051">
    <property type="component" value="Chromosome 5"/>
</dbReference>
<reference evidence="1 4" key="2">
    <citation type="journal article" date="2014" name="BMC Genomics">
        <title>An improved genome release (version Mt4.0) for the model legume Medicago truncatula.</title>
        <authorList>
            <person name="Tang H."/>
            <person name="Krishnakumar V."/>
            <person name="Bidwell S."/>
            <person name="Rosen B."/>
            <person name="Chan A."/>
            <person name="Zhou S."/>
            <person name="Gentzbittel L."/>
            <person name="Childs K.L."/>
            <person name="Yandell M."/>
            <person name="Gundlach H."/>
            <person name="Mayer K.F."/>
            <person name="Schwartz D.C."/>
            <person name="Town C.D."/>
        </authorList>
    </citation>
    <scope>GENOME REANNOTATION</scope>
    <source>
        <strain evidence="3 4">cv. Jemalong A17</strain>
    </source>
</reference>